<dbReference type="Proteomes" id="UP000243904">
    <property type="component" value="Chromosome I"/>
</dbReference>
<accession>A0A1H1QUH6</accession>
<proteinExistence type="predicted"/>
<dbReference type="EMBL" id="LT629750">
    <property type="protein sequence ID" value="SDS27006.1"/>
    <property type="molecule type" value="Genomic_DNA"/>
</dbReference>
<dbReference type="RefSeq" id="WP_146686809.1">
    <property type="nucleotide sequence ID" value="NZ_LT629750.1"/>
</dbReference>
<organism evidence="1 2">
    <name type="scientific">Bradyrhizobium canariense</name>
    <dbReference type="NCBI Taxonomy" id="255045"/>
    <lineage>
        <taxon>Bacteria</taxon>
        <taxon>Pseudomonadati</taxon>
        <taxon>Pseudomonadota</taxon>
        <taxon>Alphaproteobacteria</taxon>
        <taxon>Hyphomicrobiales</taxon>
        <taxon>Nitrobacteraceae</taxon>
        <taxon>Bradyrhizobium</taxon>
    </lineage>
</organism>
<dbReference type="Pfam" id="PF13289">
    <property type="entry name" value="SIR2_2"/>
    <property type="match status" value="1"/>
</dbReference>
<evidence type="ECO:0000313" key="1">
    <source>
        <dbReference type="EMBL" id="SDS27006.1"/>
    </source>
</evidence>
<name>A0A1H1QUH6_9BRAD</name>
<protein>
    <submittedName>
        <fullName evidence="1">SIR2-like domain-containing protein</fullName>
    </submittedName>
</protein>
<gene>
    <name evidence="1" type="ORF">SAMN05444158_1538</name>
</gene>
<dbReference type="AlphaFoldDB" id="A0A1H1QUH6"/>
<sequence>MIPHFLLTGAGFSYNWGGYLAREAFDYLLGVTEHDEDLRRVLWVDHAKKWGFETTLARLRKEYEENYSPQVEQDLTNMTTAVRRMFGDMWLAFSQSTFDNQFDDKRLGVIRFLSRFDAIFTLNQDTLLETHYLPMVGRDDFAKNTYQGPRNIGAYRPGLVEAYDTLTFGSVASQIPLYKAAEDFVPVPNLQPYIKLHGSIDIQDGRNMMLILGGDKEADIAKHPLLEAYHEQFKLRLNMQNARLMVIGYSFADAHINKIIFDAIENSGLKLFLIGPDGAATIGANESFLLNPGYKIRNAIVGASSRPLRNTLSGNDMVELMKIERFFQDGLMAISYINPPL</sequence>
<keyword evidence="2" id="KW-1185">Reference proteome</keyword>
<evidence type="ECO:0000313" key="2">
    <source>
        <dbReference type="Proteomes" id="UP000243904"/>
    </source>
</evidence>
<reference evidence="2" key="1">
    <citation type="submission" date="2016-10" db="EMBL/GenBank/DDBJ databases">
        <authorList>
            <person name="Varghese N."/>
            <person name="Submissions S."/>
        </authorList>
    </citation>
    <scope>NUCLEOTIDE SEQUENCE [LARGE SCALE GENOMIC DNA]</scope>
    <source>
        <strain evidence="2">GAS369</strain>
    </source>
</reference>